<proteinExistence type="inferred from homology"/>
<dbReference type="PANTHER" id="PTHR30561:SF0">
    <property type="entry name" value="GUANIDINIUM EXPORTER"/>
    <property type="match status" value="1"/>
</dbReference>
<evidence type="ECO:0000256" key="1">
    <source>
        <dbReference type="ARBA" id="ARBA00004651"/>
    </source>
</evidence>
<evidence type="ECO:0000256" key="5">
    <source>
        <dbReference type="ARBA" id="ARBA00022692"/>
    </source>
</evidence>
<keyword evidence="3" id="KW-0813">Transport</keyword>
<keyword evidence="7 12" id="KW-0472">Membrane</keyword>
<evidence type="ECO:0000256" key="7">
    <source>
        <dbReference type="ARBA" id="ARBA00023136"/>
    </source>
</evidence>
<dbReference type="AlphaFoldDB" id="A0A6J4JK91"/>
<name>A0A6J4JK91_9ACTN</name>
<evidence type="ECO:0000256" key="3">
    <source>
        <dbReference type="ARBA" id="ARBA00022448"/>
    </source>
</evidence>
<keyword evidence="6 12" id="KW-1133">Transmembrane helix</keyword>
<evidence type="ECO:0000256" key="10">
    <source>
        <dbReference type="ARBA" id="ARBA00072627"/>
    </source>
</evidence>
<protein>
    <recommendedName>
        <fullName evidence="10">Multidrug resistance protein Mmr</fullName>
    </recommendedName>
    <alternativeName>
        <fullName evidence="9">Multidrug resistance protein mmr</fullName>
    </alternativeName>
</protein>
<keyword evidence="5 11" id="KW-0812">Transmembrane</keyword>
<feature type="transmembrane region" description="Helical" evidence="12">
    <location>
        <begin position="83"/>
        <end position="103"/>
    </location>
</feature>
<organism evidence="13">
    <name type="scientific">uncultured Mycobacteriales bacterium</name>
    <dbReference type="NCBI Taxonomy" id="581187"/>
    <lineage>
        <taxon>Bacteria</taxon>
        <taxon>Bacillati</taxon>
        <taxon>Actinomycetota</taxon>
        <taxon>Actinomycetes</taxon>
        <taxon>Mycobacteriales</taxon>
        <taxon>environmental samples</taxon>
    </lineage>
</organism>
<dbReference type="InterPro" id="IPR045324">
    <property type="entry name" value="Small_multidrug_res"/>
</dbReference>
<keyword evidence="8" id="KW-0046">Antibiotic resistance</keyword>
<evidence type="ECO:0000256" key="9">
    <source>
        <dbReference type="ARBA" id="ARBA00071110"/>
    </source>
</evidence>
<dbReference type="GO" id="GO:0022857">
    <property type="term" value="F:transmembrane transporter activity"/>
    <property type="evidence" value="ECO:0007669"/>
    <property type="project" value="InterPro"/>
</dbReference>
<comment type="subcellular location">
    <subcellularLocation>
        <location evidence="1 11">Cell membrane</location>
        <topology evidence="1 11">Multi-pass membrane protein</topology>
    </subcellularLocation>
</comment>
<sequence length="105" mass="10560">MAWLVLATAGLLEIVWATALQRSDGFTKVWPTALGVATAALSLALLSMALKTLPVGTAYAVWVGIGAVGVAVVGIVVSGESASAARLLFLSLIVGGVIGLRLVEG</sequence>
<evidence type="ECO:0000256" key="12">
    <source>
        <dbReference type="SAM" id="Phobius"/>
    </source>
</evidence>
<keyword evidence="4" id="KW-1003">Cell membrane</keyword>
<comment type="similarity">
    <text evidence="2">Belongs to the drug/metabolite transporter (DMT) superfamily. Small multidrug resistance (SMR) (TC 2.A.7.1) family. Mmr subfamily.</text>
</comment>
<accession>A0A6J4JK91</accession>
<evidence type="ECO:0000256" key="2">
    <source>
        <dbReference type="ARBA" id="ARBA00007822"/>
    </source>
</evidence>
<evidence type="ECO:0000256" key="8">
    <source>
        <dbReference type="ARBA" id="ARBA00023251"/>
    </source>
</evidence>
<evidence type="ECO:0000256" key="6">
    <source>
        <dbReference type="ARBA" id="ARBA00022989"/>
    </source>
</evidence>
<gene>
    <name evidence="13" type="ORF">AVDCRST_MAG41-3530</name>
</gene>
<dbReference type="GO" id="GO:0005886">
    <property type="term" value="C:plasma membrane"/>
    <property type="evidence" value="ECO:0007669"/>
    <property type="project" value="UniProtKB-SubCell"/>
</dbReference>
<dbReference type="PANTHER" id="PTHR30561">
    <property type="entry name" value="SMR FAMILY PROTON-DEPENDENT DRUG EFFLUX TRANSPORTER SUGE"/>
    <property type="match status" value="1"/>
</dbReference>
<dbReference type="Pfam" id="PF00893">
    <property type="entry name" value="Multi_Drug_Res"/>
    <property type="match status" value="1"/>
</dbReference>
<dbReference type="InterPro" id="IPR037185">
    <property type="entry name" value="EmrE-like"/>
</dbReference>
<dbReference type="Gene3D" id="1.10.3730.20">
    <property type="match status" value="1"/>
</dbReference>
<evidence type="ECO:0000256" key="11">
    <source>
        <dbReference type="RuleBase" id="RU003942"/>
    </source>
</evidence>
<feature type="transmembrane region" description="Helical" evidence="12">
    <location>
        <begin position="57"/>
        <end position="77"/>
    </location>
</feature>
<evidence type="ECO:0000256" key="4">
    <source>
        <dbReference type="ARBA" id="ARBA00022475"/>
    </source>
</evidence>
<reference evidence="13" key="1">
    <citation type="submission" date="2020-02" db="EMBL/GenBank/DDBJ databases">
        <authorList>
            <person name="Meier V. D."/>
        </authorList>
    </citation>
    <scope>NUCLEOTIDE SEQUENCE</scope>
    <source>
        <strain evidence="13">AVDCRST_MAG41</strain>
    </source>
</reference>
<evidence type="ECO:0000313" key="13">
    <source>
        <dbReference type="EMBL" id="CAA9279914.1"/>
    </source>
</evidence>
<dbReference type="FunFam" id="1.10.3730.20:FF:000001">
    <property type="entry name" value="Quaternary ammonium compound resistance transporter SugE"/>
    <property type="match status" value="1"/>
</dbReference>
<dbReference type="SUPFAM" id="SSF103481">
    <property type="entry name" value="Multidrug resistance efflux transporter EmrE"/>
    <property type="match status" value="1"/>
</dbReference>
<dbReference type="InterPro" id="IPR000390">
    <property type="entry name" value="Small_drug/metabolite_transptr"/>
</dbReference>
<dbReference type="EMBL" id="CADCTP010000316">
    <property type="protein sequence ID" value="CAA9279914.1"/>
    <property type="molecule type" value="Genomic_DNA"/>
</dbReference>
<feature type="transmembrane region" description="Helical" evidence="12">
    <location>
        <begin position="33"/>
        <end position="50"/>
    </location>
</feature>
<dbReference type="GO" id="GO:0046677">
    <property type="term" value="P:response to antibiotic"/>
    <property type="evidence" value="ECO:0007669"/>
    <property type="project" value="UniProtKB-KW"/>
</dbReference>